<dbReference type="InterPro" id="IPR002018">
    <property type="entry name" value="CarbesteraseB"/>
</dbReference>
<name>A0A913ZIF7_PATMI</name>
<feature type="domain" description="Carboxylesterase type B" evidence="4">
    <location>
        <begin position="53"/>
        <end position="160"/>
    </location>
</feature>
<dbReference type="Proteomes" id="UP000887568">
    <property type="component" value="Unplaced"/>
</dbReference>
<keyword evidence="6" id="KW-1185">Reference proteome</keyword>
<keyword evidence="2 3" id="KW-0732">Signal</keyword>
<dbReference type="GeneID" id="119723986"/>
<dbReference type="EnsemblMetazoa" id="XM_038194908.1">
    <property type="protein sequence ID" value="XP_038050836.1"/>
    <property type="gene ID" value="LOC119723986"/>
</dbReference>
<dbReference type="AlphaFoldDB" id="A0A913ZIF7"/>
<organism evidence="5 6">
    <name type="scientific">Patiria miniata</name>
    <name type="common">Bat star</name>
    <name type="synonym">Asterina miniata</name>
    <dbReference type="NCBI Taxonomy" id="46514"/>
    <lineage>
        <taxon>Eukaryota</taxon>
        <taxon>Metazoa</taxon>
        <taxon>Echinodermata</taxon>
        <taxon>Eleutherozoa</taxon>
        <taxon>Asterozoa</taxon>
        <taxon>Asteroidea</taxon>
        <taxon>Valvatacea</taxon>
        <taxon>Valvatida</taxon>
        <taxon>Asterinidae</taxon>
        <taxon>Patiria</taxon>
    </lineage>
</organism>
<dbReference type="Pfam" id="PF00135">
    <property type="entry name" value="COesterase"/>
    <property type="match status" value="1"/>
</dbReference>
<evidence type="ECO:0000313" key="6">
    <source>
        <dbReference type="Proteomes" id="UP000887568"/>
    </source>
</evidence>
<proteinExistence type="inferred from homology"/>
<feature type="chain" id="PRO_5037562385" description="Carboxylesterase type B domain-containing protein" evidence="3">
    <location>
        <begin position="28"/>
        <end position="180"/>
    </location>
</feature>
<evidence type="ECO:0000256" key="1">
    <source>
        <dbReference type="ARBA" id="ARBA00005964"/>
    </source>
</evidence>
<accession>A0A913ZIF7</accession>
<comment type="similarity">
    <text evidence="1">Belongs to the type-B carboxylesterase/lipase family.</text>
</comment>
<reference evidence="5" key="1">
    <citation type="submission" date="2022-11" db="UniProtKB">
        <authorList>
            <consortium name="EnsemblMetazoa"/>
        </authorList>
    </citation>
    <scope>IDENTIFICATION</scope>
</reference>
<protein>
    <recommendedName>
        <fullName evidence="4">Carboxylesterase type B domain-containing protein</fullName>
    </recommendedName>
</protein>
<dbReference type="SUPFAM" id="SSF53474">
    <property type="entry name" value="alpha/beta-Hydrolases"/>
    <property type="match status" value="1"/>
</dbReference>
<dbReference type="OMA" id="NEWFLER"/>
<dbReference type="PROSITE" id="PS00941">
    <property type="entry name" value="CARBOXYLESTERASE_B_2"/>
    <property type="match status" value="1"/>
</dbReference>
<dbReference type="PANTHER" id="PTHR43903">
    <property type="entry name" value="NEUROLIGIN"/>
    <property type="match status" value="1"/>
</dbReference>
<evidence type="ECO:0000256" key="3">
    <source>
        <dbReference type="SAM" id="SignalP"/>
    </source>
</evidence>
<sequence>MNCADFLSGMAVWRCVLVMMVLQTLRSVVHVAGQPDNTRRDSTSWVVGLTDPVRVPGGLIRGQRVRLRNRYLGPVEQYLGVPFARPPTGHLRFRPPQSPPTSWSGVRNATTFSPACPQVVRTAEGDIPNWKSEPLRHRWPYLQVMDEDCLYLNIYVPAKVRQAAVPLYDTANCQNIHPVG</sequence>
<dbReference type="InterPro" id="IPR051093">
    <property type="entry name" value="Neuroligin/BSAL"/>
</dbReference>
<evidence type="ECO:0000313" key="5">
    <source>
        <dbReference type="EnsemblMetazoa" id="XP_038050836.1"/>
    </source>
</evidence>
<dbReference type="InterPro" id="IPR019819">
    <property type="entry name" value="Carboxylesterase_B_CS"/>
</dbReference>
<dbReference type="OrthoDB" id="3200163at2759"/>
<dbReference type="Gene3D" id="3.40.50.1820">
    <property type="entry name" value="alpha/beta hydrolase"/>
    <property type="match status" value="1"/>
</dbReference>
<feature type="signal peptide" evidence="3">
    <location>
        <begin position="1"/>
        <end position="27"/>
    </location>
</feature>
<evidence type="ECO:0000259" key="4">
    <source>
        <dbReference type="Pfam" id="PF00135"/>
    </source>
</evidence>
<evidence type="ECO:0000256" key="2">
    <source>
        <dbReference type="ARBA" id="ARBA00022729"/>
    </source>
</evidence>
<dbReference type="RefSeq" id="XP_038050836.1">
    <property type="nucleotide sequence ID" value="XM_038194908.1"/>
</dbReference>
<dbReference type="InterPro" id="IPR029058">
    <property type="entry name" value="AB_hydrolase_fold"/>
</dbReference>